<dbReference type="SFLD" id="SFLDS00003">
    <property type="entry name" value="Haloacid_Dehalogenase"/>
    <property type="match status" value="1"/>
</dbReference>
<comment type="similarity">
    <text evidence="1">Belongs to the HAD-like hydrolase superfamily. S-2-haloalkanoic acid dehalogenase family.</text>
</comment>
<dbReference type="RefSeq" id="XP_030997479.1">
    <property type="nucleotide sequence ID" value="XM_031132762.1"/>
</dbReference>
<proteinExistence type="inferred from homology"/>
<dbReference type="STRING" id="1093900.A0A507BGD7"/>
<dbReference type="InterPro" id="IPR006328">
    <property type="entry name" value="2-HAD"/>
</dbReference>
<evidence type="ECO:0000313" key="3">
    <source>
        <dbReference type="EMBL" id="TPX15768.1"/>
    </source>
</evidence>
<dbReference type="InterPro" id="IPR006439">
    <property type="entry name" value="HAD-SF_hydro_IA"/>
</dbReference>
<keyword evidence="4" id="KW-1185">Reference proteome</keyword>
<dbReference type="InterPro" id="IPR023214">
    <property type="entry name" value="HAD_sf"/>
</dbReference>
<accession>A0A507BGD7</accession>
<gene>
    <name evidence="3" type="ORF">E0L32_000102</name>
</gene>
<dbReference type="EMBL" id="SKBQ01000001">
    <property type="protein sequence ID" value="TPX15768.1"/>
    <property type="molecule type" value="Genomic_DNA"/>
</dbReference>
<dbReference type="InterPro" id="IPR023198">
    <property type="entry name" value="PGP-like_dom2"/>
</dbReference>
<dbReference type="PRINTS" id="PR00413">
    <property type="entry name" value="HADHALOGNASE"/>
</dbReference>
<dbReference type="Proteomes" id="UP000319257">
    <property type="component" value="Unassembled WGS sequence"/>
</dbReference>
<evidence type="ECO:0008006" key="5">
    <source>
        <dbReference type="Google" id="ProtNLM"/>
    </source>
</evidence>
<dbReference type="PANTHER" id="PTHR43316:SF3">
    <property type="entry name" value="HALOACID DEHALOGENASE, TYPE II (AFU_ORTHOLOGUE AFUA_2G07750)-RELATED"/>
    <property type="match status" value="1"/>
</dbReference>
<evidence type="ECO:0000313" key="4">
    <source>
        <dbReference type="Proteomes" id="UP000319257"/>
    </source>
</evidence>
<protein>
    <recommendedName>
        <fullName evidence="5">Haloacid dehalogenase</fullName>
    </recommendedName>
</protein>
<dbReference type="GO" id="GO:0016791">
    <property type="term" value="F:phosphatase activity"/>
    <property type="evidence" value="ECO:0007669"/>
    <property type="project" value="UniProtKB-ARBA"/>
</dbReference>
<dbReference type="PANTHER" id="PTHR43316">
    <property type="entry name" value="HYDROLASE, HALOACID DELAHOGENASE-RELATED"/>
    <property type="match status" value="1"/>
</dbReference>
<dbReference type="SFLD" id="SFLDG01129">
    <property type="entry name" value="C1.5:_HAD__Beta-PGM__Phosphata"/>
    <property type="match status" value="1"/>
</dbReference>
<sequence>MPPQDAKAALAEVKALTFDVFGTVVDWRTTVTAELQAAAAEKLRSAAFAALPADLQARARAATPEDWAAFAQAWRQSYTDFVQGFVAGQTPWKDVDAHHHDSLLGLLAARGLAGLYAPAEARALSLVWHRLAPWPDSAPGLALLGRAGLVTCALSNGNRSLLADLEAHGALGFRRLLSAEDFGAYKPDPSVYRGAAERLGFAPPGGMGRVAMVAAHLGDLRAARAQGMRTVYVERALEEAWGPEEREAARDWVDLWIPLEEDGFVELARRLGVA</sequence>
<dbReference type="OrthoDB" id="40579at2759"/>
<dbReference type="Gene3D" id="3.40.50.1000">
    <property type="entry name" value="HAD superfamily/HAD-like"/>
    <property type="match status" value="1"/>
</dbReference>
<dbReference type="InterPro" id="IPR051540">
    <property type="entry name" value="S-2-haloacid_dehalogenase"/>
</dbReference>
<keyword evidence="2" id="KW-0378">Hydrolase</keyword>
<comment type="caution">
    <text evidence="3">The sequence shown here is derived from an EMBL/GenBank/DDBJ whole genome shotgun (WGS) entry which is preliminary data.</text>
</comment>
<dbReference type="Gene3D" id="1.10.150.240">
    <property type="entry name" value="Putative phosphatase, domain 2"/>
    <property type="match status" value="1"/>
</dbReference>
<dbReference type="NCBIfam" id="TIGR01428">
    <property type="entry name" value="HAD_type_II"/>
    <property type="match status" value="1"/>
</dbReference>
<dbReference type="AlphaFoldDB" id="A0A507BGD7"/>
<name>A0A507BGD7_9PEZI</name>
<dbReference type="Pfam" id="PF00702">
    <property type="entry name" value="Hydrolase"/>
    <property type="match status" value="1"/>
</dbReference>
<dbReference type="GeneID" id="41967549"/>
<dbReference type="SUPFAM" id="SSF56784">
    <property type="entry name" value="HAD-like"/>
    <property type="match status" value="1"/>
</dbReference>
<reference evidence="3 4" key="1">
    <citation type="submission" date="2019-06" db="EMBL/GenBank/DDBJ databases">
        <title>Draft genome sequence of the filamentous fungus Phialemoniopsis curvata isolated from diesel fuel.</title>
        <authorList>
            <person name="Varaljay V.A."/>
            <person name="Lyon W.J."/>
            <person name="Crouch A.L."/>
            <person name="Drake C.E."/>
            <person name="Hollomon J.M."/>
            <person name="Nadeau L.J."/>
            <person name="Nunn H.S."/>
            <person name="Stevenson B.S."/>
            <person name="Bojanowski C.L."/>
            <person name="Crookes-Goodson W.J."/>
        </authorList>
    </citation>
    <scope>NUCLEOTIDE SEQUENCE [LARGE SCALE GENOMIC DNA]</scope>
    <source>
        <strain evidence="3 4">D216</strain>
    </source>
</reference>
<dbReference type="GO" id="GO:0019120">
    <property type="term" value="F:hydrolase activity, acting on acid halide bonds, in C-halide compounds"/>
    <property type="evidence" value="ECO:0007669"/>
    <property type="project" value="InterPro"/>
</dbReference>
<dbReference type="NCBIfam" id="TIGR01493">
    <property type="entry name" value="HAD-SF-IA-v2"/>
    <property type="match status" value="1"/>
</dbReference>
<evidence type="ECO:0000256" key="1">
    <source>
        <dbReference type="ARBA" id="ARBA00008106"/>
    </source>
</evidence>
<dbReference type="InParanoid" id="A0A507BGD7"/>
<evidence type="ECO:0000256" key="2">
    <source>
        <dbReference type="ARBA" id="ARBA00022801"/>
    </source>
</evidence>
<dbReference type="InterPro" id="IPR036412">
    <property type="entry name" value="HAD-like_sf"/>
</dbReference>
<organism evidence="3 4">
    <name type="scientific">Thyridium curvatum</name>
    <dbReference type="NCBI Taxonomy" id="1093900"/>
    <lineage>
        <taxon>Eukaryota</taxon>
        <taxon>Fungi</taxon>
        <taxon>Dikarya</taxon>
        <taxon>Ascomycota</taxon>
        <taxon>Pezizomycotina</taxon>
        <taxon>Sordariomycetes</taxon>
        <taxon>Sordariomycetidae</taxon>
        <taxon>Thyridiales</taxon>
        <taxon>Thyridiaceae</taxon>
        <taxon>Thyridium</taxon>
    </lineage>
</organism>